<dbReference type="InterPro" id="IPR036374">
    <property type="entry name" value="OxRdtase_Mopterin-bd_sf"/>
</dbReference>
<feature type="region of interest" description="Disordered" evidence="1">
    <location>
        <begin position="297"/>
        <end position="319"/>
    </location>
</feature>
<dbReference type="AlphaFoldDB" id="A0A1H0SRE3"/>
<keyword evidence="4" id="KW-1185">Reference proteome</keyword>
<dbReference type="OrthoDB" id="5417469at2"/>
<evidence type="ECO:0000256" key="2">
    <source>
        <dbReference type="SAM" id="SignalP"/>
    </source>
</evidence>
<organism evidence="3 4">
    <name type="scientific">Desulforhopalus singaporensis</name>
    <dbReference type="NCBI Taxonomy" id="91360"/>
    <lineage>
        <taxon>Bacteria</taxon>
        <taxon>Pseudomonadati</taxon>
        <taxon>Thermodesulfobacteriota</taxon>
        <taxon>Desulfobulbia</taxon>
        <taxon>Desulfobulbales</taxon>
        <taxon>Desulfocapsaceae</taxon>
        <taxon>Desulforhopalus</taxon>
    </lineage>
</organism>
<evidence type="ECO:0000313" key="4">
    <source>
        <dbReference type="Proteomes" id="UP000199073"/>
    </source>
</evidence>
<dbReference type="Proteomes" id="UP000199073">
    <property type="component" value="Unassembled WGS sequence"/>
</dbReference>
<accession>A0A1H0SRE3</accession>
<evidence type="ECO:0000313" key="3">
    <source>
        <dbReference type="EMBL" id="SDP43776.1"/>
    </source>
</evidence>
<dbReference type="NCBIfam" id="NF041762">
    <property type="entry name" value="diheme_GEGP"/>
    <property type="match status" value="1"/>
</dbReference>
<dbReference type="RefSeq" id="WP_143005511.1">
    <property type="nucleotide sequence ID" value="NZ_FNJI01000020.1"/>
</dbReference>
<feature type="signal peptide" evidence="2">
    <location>
        <begin position="1"/>
        <end position="22"/>
    </location>
</feature>
<dbReference type="SUPFAM" id="SSF56524">
    <property type="entry name" value="Oxidoreductase molybdopterin-binding domain"/>
    <property type="match status" value="1"/>
</dbReference>
<feature type="chain" id="PRO_5011472957" description="Cytochrome c domain-containing protein" evidence="2">
    <location>
        <begin position="23"/>
        <end position="483"/>
    </location>
</feature>
<dbReference type="STRING" id="91360.SAMN05660330_02765"/>
<keyword evidence="2" id="KW-0732">Signal</keyword>
<protein>
    <recommendedName>
        <fullName evidence="5">Cytochrome c domain-containing protein</fullName>
    </recommendedName>
</protein>
<gene>
    <name evidence="3" type="ORF">SAMN05660330_02765</name>
</gene>
<evidence type="ECO:0000256" key="1">
    <source>
        <dbReference type="SAM" id="MobiDB-lite"/>
    </source>
</evidence>
<name>A0A1H0SRE3_9BACT</name>
<reference evidence="3 4" key="1">
    <citation type="submission" date="2016-10" db="EMBL/GenBank/DDBJ databases">
        <authorList>
            <person name="de Groot N.N."/>
        </authorList>
    </citation>
    <scope>NUCLEOTIDE SEQUENCE [LARGE SCALE GENOMIC DNA]</scope>
    <source>
        <strain evidence="3 4">DSM 12130</strain>
    </source>
</reference>
<evidence type="ECO:0008006" key="5">
    <source>
        <dbReference type="Google" id="ProtNLM"/>
    </source>
</evidence>
<dbReference type="EMBL" id="FNJI01000020">
    <property type="protein sequence ID" value="SDP43776.1"/>
    <property type="molecule type" value="Genomic_DNA"/>
</dbReference>
<sequence length="483" mass="53567">MKSGLWKGIICFFLLPLSAAYGAYHHGGDTDSDIVLQVYPEIEGTKLDSCALCHSGGQYQKKPGVFVELGSCQWCHYSYGYDESGDIDDTLNGYGVDYKNGGKNFAALTSIENLDSDSDGYTNSAEINAFRFPGDSDDDPTKVPAPYVIISRDELEAYFPYHEQTMLMNTHKSGDFYTTYGGVPVADLLDAVKIRETATGITVFAPDGWAQYHPLYEDSDPLMYHVYGQYPQVEFYYNEQADVGITDEGWCDYSAPGLENLVGGEPIHVENGLQMMLAYVRAGSYLDTGELTEANKLDGEGPFRLVPPQKNPGPPDQRLSADDQEVIWPFGEDMDHNAGFSTRSATIIRVEPLPKGTTDIDILEAGWNYVDDSKILIYGALDPLKTILGKLTTAEQIILESDIGCFHGRSDKKNLLQKIKTISKSLEKGHEQAAAHQLESLLWKIDGCVTASKPDANDWISDCDTQSEIYWLIHEARILRGDF</sequence>
<proteinExistence type="predicted"/>